<gene>
    <name evidence="1" type="ORF">ENU91_05290</name>
</gene>
<dbReference type="Pfam" id="PF13103">
    <property type="entry name" value="TonB_2"/>
    <property type="match status" value="1"/>
</dbReference>
<dbReference type="EMBL" id="DTEI01000092">
    <property type="protein sequence ID" value="HGU16046.1"/>
    <property type="molecule type" value="Genomic_DNA"/>
</dbReference>
<reference evidence="1" key="1">
    <citation type="journal article" date="2020" name="mSystems">
        <title>Genome- and Community-Level Interaction Insights into Carbon Utilization and Element Cycling Functions of Hydrothermarchaeota in Hydrothermal Sediment.</title>
        <authorList>
            <person name="Zhou Z."/>
            <person name="Liu Y."/>
            <person name="Xu W."/>
            <person name="Pan J."/>
            <person name="Luo Z.H."/>
            <person name="Li M."/>
        </authorList>
    </citation>
    <scope>NUCLEOTIDE SEQUENCE [LARGE SCALE GENOMIC DNA]</scope>
    <source>
        <strain evidence="1">SpSt-711</strain>
    </source>
</reference>
<sequence length="50" mass="5727">MLNYEFIKKSENSEFNKAIERCLKISSPLPVNENVKIIVEFKGEGIGKIK</sequence>
<name>A0A7V4N4G6_9BACT</name>
<accession>A0A7V4N4G6</accession>
<protein>
    <submittedName>
        <fullName evidence="1">Uncharacterized protein</fullName>
    </submittedName>
</protein>
<comment type="caution">
    <text evidence="1">The sequence shown here is derived from an EMBL/GenBank/DDBJ whole genome shotgun (WGS) entry which is preliminary data.</text>
</comment>
<proteinExistence type="predicted"/>
<dbReference type="AlphaFoldDB" id="A0A7V4N4G6"/>
<organism evidence="1">
    <name type="scientific">Thermodesulfobacterium geofontis</name>
    <dbReference type="NCBI Taxonomy" id="1295609"/>
    <lineage>
        <taxon>Bacteria</taxon>
        <taxon>Pseudomonadati</taxon>
        <taxon>Thermodesulfobacteriota</taxon>
        <taxon>Thermodesulfobacteria</taxon>
        <taxon>Thermodesulfobacteriales</taxon>
        <taxon>Thermodesulfobacteriaceae</taxon>
        <taxon>Thermodesulfobacterium</taxon>
    </lineage>
</organism>
<evidence type="ECO:0000313" key="1">
    <source>
        <dbReference type="EMBL" id="HGU16046.1"/>
    </source>
</evidence>